<dbReference type="EMBL" id="NHMP01000003">
    <property type="protein sequence ID" value="OXE49853.1"/>
    <property type="molecule type" value="Genomic_DNA"/>
</dbReference>
<evidence type="ECO:0008006" key="4">
    <source>
        <dbReference type="Google" id="ProtNLM"/>
    </source>
</evidence>
<name>A0A227KR62_9BURK</name>
<dbReference type="GO" id="GO:0016787">
    <property type="term" value="F:hydrolase activity"/>
    <property type="evidence" value="ECO:0007669"/>
    <property type="project" value="InterPro"/>
</dbReference>
<dbReference type="InterPro" id="IPR050072">
    <property type="entry name" value="Peptidase_M20A"/>
</dbReference>
<evidence type="ECO:0000256" key="1">
    <source>
        <dbReference type="ARBA" id="ARBA00022801"/>
    </source>
</evidence>
<dbReference type="Gene3D" id="3.40.630.10">
    <property type="entry name" value="Zn peptidases"/>
    <property type="match status" value="1"/>
</dbReference>
<protein>
    <recommendedName>
        <fullName evidence="4">RocB protein</fullName>
    </recommendedName>
</protein>
<gene>
    <name evidence="2" type="ORF">ADH67_06935</name>
</gene>
<reference evidence="3" key="1">
    <citation type="submission" date="2017-05" db="EMBL/GenBank/DDBJ databases">
        <title>Improved OligoMM genomes.</title>
        <authorList>
            <person name="Garzetti D."/>
        </authorList>
    </citation>
    <scope>NUCLEOTIDE SEQUENCE [LARGE SCALE GENOMIC DNA]</scope>
    <source>
        <strain evidence="3">YL45</strain>
    </source>
</reference>
<evidence type="ECO:0000313" key="3">
    <source>
        <dbReference type="Proteomes" id="UP000214610"/>
    </source>
</evidence>
<comment type="caution">
    <text evidence="2">The sequence shown here is derived from an EMBL/GenBank/DDBJ whole genome shotgun (WGS) entry which is preliminary data.</text>
</comment>
<keyword evidence="1" id="KW-0378">Hydrolase</keyword>
<dbReference type="PIRSF" id="PIRSF010386">
    <property type="entry name" value="RocB"/>
    <property type="match status" value="1"/>
</dbReference>
<accession>A0A227KR62</accession>
<dbReference type="PANTHER" id="PTHR43808:SF27">
    <property type="entry name" value="PROTEIN ROCB"/>
    <property type="match status" value="1"/>
</dbReference>
<dbReference type="Pfam" id="PF01546">
    <property type="entry name" value="Peptidase_M20"/>
    <property type="match status" value="1"/>
</dbReference>
<proteinExistence type="predicted"/>
<dbReference type="PANTHER" id="PTHR43808">
    <property type="entry name" value="ACETYLORNITHINE DEACETYLASE"/>
    <property type="match status" value="1"/>
</dbReference>
<dbReference type="InterPro" id="IPR012166">
    <property type="entry name" value="Uncharacterised_RocB"/>
</dbReference>
<dbReference type="InterPro" id="IPR002933">
    <property type="entry name" value="Peptidase_M20"/>
</dbReference>
<evidence type="ECO:0000313" key="2">
    <source>
        <dbReference type="EMBL" id="OXE49853.1"/>
    </source>
</evidence>
<dbReference type="AlphaFoldDB" id="A0A227KR62"/>
<keyword evidence="3" id="KW-1185">Reference proteome</keyword>
<sequence>MNFLIAESAFSLKSEKSEEEKVNQKLALEDEILLLTKHLCAIASVSTDAGKENECAEFIFNYLSSIQPVSPLTIEVDLIPCEKDPWNRKAVLGLLSSPDSQGRTVILTGHFDVVSTDVCGELKSQAFEPDLYTKLLQARSLNPEAKRDLDSGNWLFGRGVMDMKGGLALFLAIFKEYAESGCGVNLLFLAVPDEENSSAGMRGTIRKLNSFIKEKKLDVIAAFTGEPCFRTTPNASGQSFRPYYTGTTGKIMPFFYCVGKAAHVNDYFQGLSSVLLASEIVTKMEANPAFLEGQGNWLLSPPACLGFEIRRNGYSVTLPERAVCYFNLLTIEKTPQEILSLCVGLAQDAASSTLETLKTSEGTFIRRGGTSSPLPKIKVLSYSELLNKVRSQFKDDKTFDRALKKELSSRQDSFDEREQAIRIMEAIISLSHSSEPQIVVGFLPPYYPPRINKRRNEKESRIKDLIHEVIAKSNHLACDSDSTFIEVFGGITDLSYLGYEGDPKDLQFIAENLPGWGETFWIPIQELTELSIPIANLGPSGKDAHKMTERLELDYSLRTAPELLRFAIKKLSKLQ</sequence>
<dbReference type="SUPFAM" id="SSF53187">
    <property type="entry name" value="Zn-dependent exopeptidases"/>
    <property type="match status" value="1"/>
</dbReference>
<dbReference type="Proteomes" id="UP000214610">
    <property type="component" value="Unassembled WGS sequence"/>
</dbReference>
<organism evidence="2 3">
    <name type="scientific">Turicimonas muris</name>
    <dbReference type="NCBI Taxonomy" id="1796652"/>
    <lineage>
        <taxon>Bacteria</taxon>
        <taxon>Pseudomonadati</taxon>
        <taxon>Pseudomonadota</taxon>
        <taxon>Betaproteobacteria</taxon>
        <taxon>Burkholderiales</taxon>
        <taxon>Sutterellaceae</taxon>
        <taxon>Turicimonas</taxon>
    </lineage>
</organism>